<keyword evidence="3" id="KW-0732">Signal</keyword>
<evidence type="ECO:0000313" key="11">
    <source>
        <dbReference type="Proteomes" id="UP000708208"/>
    </source>
</evidence>
<reference evidence="10" key="1">
    <citation type="submission" date="2021-06" db="EMBL/GenBank/DDBJ databases">
        <authorList>
            <person name="Hodson N. C."/>
            <person name="Mongue J. A."/>
            <person name="Jaron S. K."/>
        </authorList>
    </citation>
    <scope>NUCLEOTIDE SEQUENCE</scope>
</reference>
<comment type="subcellular location">
    <subcellularLocation>
        <location evidence="1">Membrane</location>
    </subcellularLocation>
</comment>
<evidence type="ECO:0000256" key="1">
    <source>
        <dbReference type="ARBA" id="ARBA00004370"/>
    </source>
</evidence>
<keyword evidence="4" id="KW-0547">Nucleotide-binding</keyword>
<comment type="caution">
    <text evidence="10">The sequence shown here is derived from an EMBL/GenBank/DDBJ whole genome shotgun (WGS) entry which is preliminary data.</text>
</comment>
<dbReference type="Pfam" id="PF07714">
    <property type="entry name" value="PK_Tyr_Ser-Thr"/>
    <property type="match status" value="1"/>
</dbReference>
<dbReference type="GO" id="GO:0005524">
    <property type="term" value="F:ATP binding"/>
    <property type="evidence" value="ECO:0007669"/>
    <property type="project" value="UniProtKB-KW"/>
</dbReference>
<dbReference type="EMBL" id="CAJVCH010503595">
    <property type="protein sequence ID" value="CAG7821215.1"/>
    <property type="molecule type" value="Genomic_DNA"/>
</dbReference>
<keyword evidence="11" id="KW-1185">Reference proteome</keyword>
<dbReference type="InterPro" id="IPR050122">
    <property type="entry name" value="RTK"/>
</dbReference>
<evidence type="ECO:0000256" key="5">
    <source>
        <dbReference type="ARBA" id="ARBA00022840"/>
    </source>
</evidence>
<keyword evidence="7" id="KW-0472">Membrane</keyword>
<evidence type="ECO:0000256" key="7">
    <source>
        <dbReference type="ARBA" id="ARBA00023136"/>
    </source>
</evidence>
<sequence>MPQPENCSDELYALMKMCWQEKSVDRPDFTSIKGKLDSIIEKSNFVVYMNLDLGSESPSYNTDD</sequence>
<evidence type="ECO:0000313" key="10">
    <source>
        <dbReference type="EMBL" id="CAG7821215.1"/>
    </source>
</evidence>
<proteinExistence type="predicted"/>
<keyword evidence="6" id="KW-1133">Transmembrane helix</keyword>
<feature type="non-terminal residue" evidence="10">
    <location>
        <position position="1"/>
    </location>
</feature>
<dbReference type="GO" id="GO:0004714">
    <property type="term" value="F:transmembrane receptor protein tyrosine kinase activity"/>
    <property type="evidence" value="ECO:0007669"/>
    <property type="project" value="TreeGrafter"/>
</dbReference>
<name>A0A8J2PNH6_9HEXA</name>
<accession>A0A8J2PNH6</accession>
<dbReference type="PANTHER" id="PTHR24416">
    <property type="entry name" value="TYROSINE-PROTEIN KINASE RECEPTOR"/>
    <property type="match status" value="1"/>
</dbReference>
<dbReference type="GO" id="GO:0043235">
    <property type="term" value="C:receptor complex"/>
    <property type="evidence" value="ECO:0007669"/>
    <property type="project" value="TreeGrafter"/>
</dbReference>
<dbReference type="Proteomes" id="UP000708208">
    <property type="component" value="Unassembled WGS sequence"/>
</dbReference>
<evidence type="ECO:0000259" key="9">
    <source>
        <dbReference type="Pfam" id="PF07714"/>
    </source>
</evidence>
<dbReference type="GO" id="GO:0005886">
    <property type="term" value="C:plasma membrane"/>
    <property type="evidence" value="ECO:0007669"/>
    <property type="project" value="TreeGrafter"/>
</dbReference>
<gene>
    <name evidence="10" type="ORF">AFUS01_LOCUS31564</name>
</gene>
<protein>
    <recommendedName>
        <fullName evidence="9">Serine-threonine/tyrosine-protein kinase catalytic domain-containing protein</fullName>
    </recommendedName>
</protein>
<evidence type="ECO:0000256" key="6">
    <source>
        <dbReference type="ARBA" id="ARBA00022989"/>
    </source>
</evidence>
<evidence type="ECO:0000256" key="4">
    <source>
        <dbReference type="ARBA" id="ARBA00022741"/>
    </source>
</evidence>
<evidence type="ECO:0000256" key="2">
    <source>
        <dbReference type="ARBA" id="ARBA00022692"/>
    </source>
</evidence>
<keyword evidence="8" id="KW-0675">Receptor</keyword>
<feature type="domain" description="Serine-threonine/tyrosine-protein kinase catalytic" evidence="9">
    <location>
        <begin position="1"/>
        <end position="36"/>
    </location>
</feature>
<keyword evidence="5" id="KW-0067">ATP-binding</keyword>
<feature type="non-terminal residue" evidence="10">
    <location>
        <position position="64"/>
    </location>
</feature>
<evidence type="ECO:0000256" key="3">
    <source>
        <dbReference type="ARBA" id="ARBA00022729"/>
    </source>
</evidence>
<keyword evidence="2" id="KW-0812">Transmembrane</keyword>
<organism evidence="10 11">
    <name type="scientific">Allacma fusca</name>
    <dbReference type="NCBI Taxonomy" id="39272"/>
    <lineage>
        <taxon>Eukaryota</taxon>
        <taxon>Metazoa</taxon>
        <taxon>Ecdysozoa</taxon>
        <taxon>Arthropoda</taxon>
        <taxon>Hexapoda</taxon>
        <taxon>Collembola</taxon>
        <taxon>Symphypleona</taxon>
        <taxon>Sminthuridae</taxon>
        <taxon>Allacma</taxon>
    </lineage>
</organism>
<dbReference type="OrthoDB" id="535945at2759"/>
<dbReference type="PANTHER" id="PTHR24416:SF550">
    <property type="entry name" value="FIBROBLAST GROWTH FACTOR RECEPTOR HOMOLOG 1-RELATED"/>
    <property type="match status" value="1"/>
</dbReference>
<dbReference type="InterPro" id="IPR001245">
    <property type="entry name" value="Ser-Thr/Tyr_kinase_cat_dom"/>
</dbReference>
<evidence type="ECO:0000256" key="8">
    <source>
        <dbReference type="ARBA" id="ARBA00023170"/>
    </source>
</evidence>
<dbReference type="GO" id="GO:0007169">
    <property type="term" value="P:cell surface receptor protein tyrosine kinase signaling pathway"/>
    <property type="evidence" value="ECO:0007669"/>
    <property type="project" value="TreeGrafter"/>
</dbReference>
<dbReference type="AlphaFoldDB" id="A0A8J2PNH6"/>